<dbReference type="PANTHER" id="PTHR11136">
    <property type="entry name" value="FOLYLPOLYGLUTAMATE SYNTHASE-RELATED"/>
    <property type="match status" value="1"/>
</dbReference>
<comment type="cofactor">
    <cofactor evidence="1">
        <name>Mg(2+)</name>
        <dbReference type="ChEBI" id="CHEBI:18420"/>
    </cofactor>
</comment>
<dbReference type="GO" id="GO:0046872">
    <property type="term" value="F:metal ion binding"/>
    <property type="evidence" value="ECO:0007669"/>
    <property type="project" value="UniProtKB-KW"/>
</dbReference>
<dbReference type="SUPFAM" id="SSF53623">
    <property type="entry name" value="MurD-like peptide ligases, catalytic domain"/>
    <property type="match status" value="1"/>
</dbReference>
<evidence type="ECO:0000256" key="9">
    <source>
        <dbReference type="ARBA" id="ARBA00030592"/>
    </source>
</evidence>
<dbReference type="Pfam" id="PF02875">
    <property type="entry name" value="Mur_ligase_C"/>
    <property type="match status" value="1"/>
</dbReference>
<dbReference type="PANTHER" id="PTHR11136:SF0">
    <property type="entry name" value="DIHYDROFOLATE SYNTHETASE-RELATED"/>
    <property type="match status" value="1"/>
</dbReference>
<keyword evidence="6 11" id="KW-0547">Nucleotide-binding</keyword>
<accession>A0A3E2TPZ9</accession>
<dbReference type="EC" id="6.3.2.17" evidence="3"/>
<dbReference type="InterPro" id="IPR001645">
    <property type="entry name" value="Folylpolyglutamate_synth"/>
</dbReference>
<evidence type="ECO:0000256" key="4">
    <source>
        <dbReference type="ARBA" id="ARBA00022598"/>
    </source>
</evidence>
<dbReference type="Proteomes" id="UP000260773">
    <property type="component" value="Unassembled WGS sequence"/>
</dbReference>
<organism evidence="14 15">
    <name type="scientific">Coprococcus catus</name>
    <dbReference type="NCBI Taxonomy" id="116085"/>
    <lineage>
        <taxon>Bacteria</taxon>
        <taxon>Bacillati</taxon>
        <taxon>Bacillota</taxon>
        <taxon>Clostridia</taxon>
        <taxon>Lachnospirales</taxon>
        <taxon>Lachnospiraceae</taxon>
        <taxon>Coprococcus</taxon>
    </lineage>
</organism>
<keyword evidence="5" id="KW-0479">Metal-binding</keyword>
<keyword evidence="7 11" id="KW-0067">ATP-binding</keyword>
<feature type="domain" description="Mur ligase central" evidence="13">
    <location>
        <begin position="49"/>
        <end position="196"/>
    </location>
</feature>
<dbReference type="InterPro" id="IPR013221">
    <property type="entry name" value="Mur_ligase_cen"/>
</dbReference>
<evidence type="ECO:0000256" key="10">
    <source>
        <dbReference type="ARBA" id="ARBA00047493"/>
    </source>
</evidence>
<evidence type="ECO:0000256" key="6">
    <source>
        <dbReference type="ARBA" id="ARBA00022741"/>
    </source>
</evidence>
<evidence type="ECO:0000256" key="7">
    <source>
        <dbReference type="ARBA" id="ARBA00022840"/>
    </source>
</evidence>
<proteinExistence type="inferred from homology"/>
<dbReference type="PROSITE" id="PS01011">
    <property type="entry name" value="FOLYLPOLYGLU_SYNT_1"/>
    <property type="match status" value="1"/>
</dbReference>
<dbReference type="NCBIfam" id="TIGR01499">
    <property type="entry name" value="folC"/>
    <property type="match status" value="1"/>
</dbReference>
<evidence type="ECO:0000256" key="8">
    <source>
        <dbReference type="ARBA" id="ARBA00022842"/>
    </source>
</evidence>
<evidence type="ECO:0000313" key="14">
    <source>
        <dbReference type="EMBL" id="RGB80711.1"/>
    </source>
</evidence>
<dbReference type="GO" id="GO:0004326">
    <property type="term" value="F:tetrahydrofolylpolyglutamate synthase activity"/>
    <property type="evidence" value="ECO:0007669"/>
    <property type="project" value="UniProtKB-EC"/>
</dbReference>
<dbReference type="InterPro" id="IPR036615">
    <property type="entry name" value="Mur_ligase_C_dom_sf"/>
</dbReference>
<dbReference type="Gene3D" id="3.90.190.20">
    <property type="entry name" value="Mur ligase, C-terminal domain"/>
    <property type="match status" value="1"/>
</dbReference>
<feature type="domain" description="Mur ligase C-terminal" evidence="12">
    <location>
        <begin position="315"/>
        <end position="428"/>
    </location>
</feature>
<dbReference type="InterPro" id="IPR018109">
    <property type="entry name" value="Folylpolyglutamate_synth_CS"/>
</dbReference>
<evidence type="ECO:0000256" key="3">
    <source>
        <dbReference type="ARBA" id="ARBA00013025"/>
    </source>
</evidence>
<dbReference type="GO" id="GO:0005524">
    <property type="term" value="F:ATP binding"/>
    <property type="evidence" value="ECO:0007669"/>
    <property type="project" value="UniProtKB-KW"/>
</dbReference>
<comment type="similarity">
    <text evidence="2 11">Belongs to the folylpolyglutamate synthase family.</text>
</comment>
<comment type="catalytic activity">
    <reaction evidence="10">
        <text>(6S)-5,6,7,8-tetrahydrofolyl-(gamma-L-Glu)(n) + L-glutamate + ATP = (6S)-5,6,7,8-tetrahydrofolyl-(gamma-L-Glu)(n+1) + ADP + phosphate + H(+)</text>
        <dbReference type="Rhea" id="RHEA:10580"/>
        <dbReference type="Rhea" id="RHEA-COMP:14738"/>
        <dbReference type="Rhea" id="RHEA-COMP:14740"/>
        <dbReference type="ChEBI" id="CHEBI:15378"/>
        <dbReference type="ChEBI" id="CHEBI:29985"/>
        <dbReference type="ChEBI" id="CHEBI:30616"/>
        <dbReference type="ChEBI" id="CHEBI:43474"/>
        <dbReference type="ChEBI" id="CHEBI:141005"/>
        <dbReference type="ChEBI" id="CHEBI:456216"/>
        <dbReference type="EC" id="6.3.2.17"/>
    </reaction>
</comment>
<evidence type="ECO:0000256" key="5">
    <source>
        <dbReference type="ARBA" id="ARBA00022723"/>
    </source>
</evidence>
<evidence type="ECO:0000256" key="1">
    <source>
        <dbReference type="ARBA" id="ARBA00001946"/>
    </source>
</evidence>
<dbReference type="InterPro" id="IPR004101">
    <property type="entry name" value="Mur_ligase_C"/>
</dbReference>
<gene>
    <name evidence="14" type="ORF">DW070_05335</name>
</gene>
<dbReference type="FunFam" id="3.40.1190.10:FF:000011">
    <property type="entry name" value="Folylpolyglutamate synthase/dihydrofolate synthase"/>
    <property type="match status" value="1"/>
</dbReference>
<dbReference type="Gene3D" id="3.40.1190.10">
    <property type="entry name" value="Mur-like, catalytic domain"/>
    <property type="match status" value="1"/>
</dbReference>
<evidence type="ECO:0000256" key="2">
    <source>
        <dbReference type="ARBA" id="ARBA00008276"/>
    </source>
</evidence>
<keyword evidence="8" id="KW-0460">Magnesium</keyword>
<dbReference type="InterPro" id="IPR036565">
    <property type="entry name" value="Mur-like_cat_sf"/>
</dbReference>
<reference evidence="14 15" key="1">
    <citation type="submission" date="2018-08" db="EMBL/GenBank/DDBJ databases">
        <title>A genome reference for cultivated species of the human gut microbiota.</title>
        <authorList>
            <person name="Zou Y."/>
            <person name="Xue W."/>
            <person name="Luo G."/>
        </authorList>
    </citation>
    <scope>NUCLEOTIDE SEQUENCE [LARGE SCALE GENOMIC DNA]</scope>
    <source>
        <strain evidence="14 15">AF45-17</strain>
    </source>
</reference>
<dbReference type="GO" id="GO:0008841">
    <property type="term" value="F:dihydrofolate synthase activity"/>
    <property type="evidence" value="ECO:0007669"/>
    <property type="project" value="TreeGrafter"/>
</dbReference>
<protein>
    <recommendedName>
        <fullName evidence="3">tetrahydrofolate synthase</fullName>
        <ecNumber evidence="3">6.3.2.17</ecNumber>
    </recommendedName>
    <alternativeName>
        <fullName evidence="9">Tetrahydrofolylpolyglutamate synthase</fullName>
    </alternativeName>
</protein>
<dbReference type="EMBL" id="QVEP01000009">
    <property type="protein sequence ID" value="RGB80711.1"/>
    <property type="molecule type" value="Genomic_DNA"/>
</dbReference>
<evidence type="ECO:0000256" key="11">
    <source>
        <dbReference type="PIRNR" id="PIRNR001563"/>
    </source>
</evidence>
<dbReference type="PIRSF" id="PIRSF001563">
    <property type="entry name" value="Folylpolyglu_synth"/>
    <property type="match status" value="1"/>
</dbReference>
<name>A0A3E2TPZ9_9FIRM</name>
<keyword evidence="4 11" id="KW-0436">Ligase</keyword>
<dbReference type="GO" id="GO:0005737">
    <property type="term" value="C:cytoplasm"/>
    <property type="evidence" value="ECO:0007669"/>
    <property type="project" value="TreeGrafter"/>
</dbReference>
<evidence type="ECO:0000259" key="12">
    <source>
        <dbReference type="Pfam" id="PF02875"/>
    </source>
</evidence>
<comment type="caution">
    <text evidence="14">The sequence shown here is derived from an EMBL/GenBank/DDBJ whole genome shotgun (WGS) entry which is preliminary data.</text>
</comment>
<sequence>MGEISMNYAEAEEYINQIPRFSKVKSEENVDEILALFGHPEKKFAYIHVAGTNGKGSVCAFLDSMLRMAGKKTGLFTSPHLITTTERMKINGQNISEEAFTEIFEELLHVVKVREKAGHLHPTYFEWLYLMAMLWFGRQGIEYGIIETGLGGRLDATNHIAQPVLTIITSISYDHMEILGSTLTEIAGEKAGILKSGVPVICDGSEPEAMAVIRKRAAILHCPLKVIEPEQVKILLNRGKNIDFLLQDRYDNKSYRIHVQTEAVYQTMNGSLAWMAVKELQKQDLELQQTEDGVFLEGMAHMHWPGRLEELLPGVYVDGAHNVGGIRKLRESIAASFAGRPVWLLFAVASDKDYGEMIRILCTIPELKGVTVTEIENYRRTDLETVASIFRKNWHGYVGHSYNINEAITTSEQQAAKYPNAVLICAGSLYLAGSVIEALQR</sequence>
<dbReference type="Pfam" id="PF08245">
    <property type="entry name" value="Mur_ligase_M"/>
    <property type="match status" value="1"/>
</dbReference>
<dbReference type="SUPFAM" id="SSF53244">
    <property type="entry name" value="MurD-like peptide ligases, peptide-binding domain"/>
    <property type="match status" value="1"/>
</dbReference>
<evidence type="ECO:0000259" key="13">
    <source>
        <dbReference type="Pfam" id="PF08245"/>
    </source>
</evidence>
<dbReference type="AlphaFoldDB" id="A0A3E2TPZ9"/>
<evidence type="ECO:0000313" key="15">
    <source>
        <dbReference type="Proteomes" id="UP000260773"/>
    </source>
</evidence>